<evidence type="ECO:0000313" key="3">
    <source>
        <dbReference type="EMBL" id="TKB46235.1"/>
    </source>
</evidence>
<organism evidence="3 4">
    <name type="scientific">Ferrimonas sediminicola</name>
    <dbReference type="NCBI Taxonomy" id="2569538"/>
    <lineage>
        <taxon>Bacteria</taxon>
        <taxon>Pseudomonadati</taxon>
        <taxon>Pseudomonadota</taxon>
        <taxon>Gammaproteobacteria</taxon>
        <taxon>Alteromonadales</taxon>
        <taxon>Ferrimonadaceae</taxon>
        <taxon>Ferrimonas</taxon>
    </lineage>
</organism>
<sequence length="138" mass="15900">MKRVVIGLMVMLFSAGAWSNEAAIRQVLETQRLAWNRGDIPGYMQGYWHSDQLRFISGGKIKYGWDTTLRGYLKRYPDAAAMGQLQFELETVQMLAEDVALVVGRWMLLREKDKPAGEFTLIVRKLDGQWRIVHDHTS</sequence>
<name>A0A4U1B6S2_9GAMM</name>
<dbReference type="InterPro" id="IPR032710">
    <property type="entry name" value="NTF2-like_dom_sf"/>
</dbReference>
<dbReference type="Gene3D" id="3.10.450.50">
    <property type="match status" value="1"/>
</dbReference>
<protein>
    <submittedName>
        <fullName evidence="3">DUF4440 domain-containing protein</fullName>
    </submittedName>
</protein>
<evidence type="ECO:0000256" key="1">
    <source>
        <dbReference type="SAM" id="SignalP"/>
    </source>
</evidence>
<reference evidence="3 4" key="1">
    <citation type="submission" date="2019-04" db="EMBL/GenBank/DDBJ databases">
        <authorList>
            <person name="Hwang J.C."/>
        </authorList>
    </citation>
    <scope>NUCLEOTIDE SEQUENCE [LARGE SCALE GENOMIC DNA]</scope>
    <source>
        <strain evidence="3 4">IMCC35001</strain>
    </source>
</reference>
<comment type="caution">
    <text evidence="3">The sequence shown here is derived from an EMBL/GenBank/DDBJ whole genome shotgun (WGS) entry which is preliminary data.</text>
</comment>
<evidence type="ECO:0000259" key="2">
    <source>
        <dbReference type="Pfam" id="PF14534"/>
    </source>
</evidence>
<dbReference type="AlphaFoldDB" id="A0A4U1B6S2"/>
<feature type="signal peptide" evidence="1">
    <location>
        <begin position="1"/>
        <end position="19"/>
    </location>
</feature>
<dbReference type="RefSeq" id="WP_136854660.1">
    <property type="nucleotide sequence ID" value="NZ_SWCI01000022.1"/>
</dbReference>
<keyword evidence="1" id="KW-0732">Signal</keyword>
<keyword evidence="4" id="KW-1185">Reference proteome</keyword>
<gene>
    <name evidence="3" type="ORF">FCL40_18005</name>
</gene>
<feature type="chain" id="PRO_5020320061" evidence="1">
    <location>
        <begin position="20"/>
        <end position="138"/>
    </location>
</feature>
<proteinExistence type="predicted"/>
<dbReference type="EMBL" id="SWCI01000022">
    <property type="protein sequence ID" value="TKB46235.1"/>
    <property type="molecule type" value="Genomic_DNA"/>
</dbReference>
<dbReference type="SUPFAM" id="SSF54427">
    <property type="entry name" value="NTF2-like"/>
    <property type="match status" value="1"/>
</dbReference>
<dbReference type="OrthoDB" id="120856at2"/>
<feature type="domain" description="DUF4440" evidence="2">
    <location>
        <begin position="24"/>
        <end position="132"/>
    </location>
</feature>
<accession>A0A4U1B6S2</accession>
<dbReference type="InterPro" id="IPR027843">
    <property type="entry name" value="DUF4440"/>
</dbReference>
<dbReference type="Pfam" id="PF14534">
    <property type="entry name" value="DUF4440"/>
    <property type="match status" value="1"/>
</dbReference>
<dbReference type="Proteomes" id="UP000305674">
    <property type="component" value="Unassembled WGS sequence"/>
</dbReference>
<evidence type="ECO:0000313" key="4">
    <source>
        <dbReference type="Proteomes" id="UP000305674"/>
    </source>
</evidence>